<dbReference type="SUPFAM" id="SSF56935">
    <property type="entry name" value="Porins"/>
    <property type="match status" value="1"/>
</dbReference>
<evidence type="ECO:0000256" key="4">
    <source>
        <dbReference type="ARBA" id="ARBA00022452"/>
    </source>
</evidence>
<dbReference type="CDD" id="cd01347">
    <property type="entry name" value="ligand_gated_channel"/>
    <property type="match status" value="1"/>
</dbReference>
<evidence type="ECO:0000256" key="2">
    <source>
        <dbReference type="ARBA" id="ARBA00009810"/>
    </source>
</evidence>
<sequence>MKIPSILPTLLFATGAVLSFSQPAQAQTLIQVTGIQLEPTPNGLKVIVETAQGNTPQAFIIPSGETVDIQLLDSQLNLPDKQSFQVENPVDGIASVTVTQGEANTVQVTIVGTQGSPQVELVPSPLGVVLDLRPSSTTVTPEEPTEEIDIIATTEANENDYIVEDATTATFTDTPLRDIPQSIQVIPEQIIEDQQVIRLDEALRNVSGVVQGNTFGGTQDEFIIRGFTSTSGNLLLDGFRLPNSGTTFRETATLERIEVLKGPAGVLFGFVEPGGVINLITKKPLPEPYYDAQLQIGSFAFFRPTFDLSGPLTEDKSLLYRLMFGYETEDGFREFDQGVNRFYITPVVSWKPSDQTEILFDLSFIDDERPFDRGIINNVNFNIPEVPVNRIFGEPDDKSEVEEFSIGYRLNHEFNENWEIQNNFRYISSFNFNYRAEPLYDADEFGNLSRNFRSNDAYEENFNLQTRLIGKVATGPVDHTLLFGFDAFRETFWQQQNRLPVGLTPSINLFDPQYNVIPRPFLSELTTRLFFFRNRTDYVGLYLQDQVTITDNLKLLLNGRVDIATQENKSRETGEETVNGDSDFTPRVGIVYQPIEPVSLYASYSESFVPNGSTRADGTFLPPEEGRQYEIGIRTELNEGRVVLNLAAYDITKSNVATDDPLNPGFSIPTGEIRSQGIEFDVIGRILPGWNIIASYAYTDARITEDNDPERVGLRVGYVPYSAASLWTTYTIQSGNLEGLGFGAGFFYIGDRIDGFIPSVFLSSYTRVDAAIYYRRKNWQAEVNFKNLFNDYYIESGFYEPGAPFNVIGSFSIQF</sequence>
<dbReference type="Proteomes" id="UP000002384">
    <property type="component" value="Plasmid pP742401"/>
</dbReference>
<evidence type="ECO:0000256" key="10">
    <source>
        <dbReference type="ARBA" id="ARBA00023077"/>
    </source>
</evidence>
<feature type="domain" description="AMIN" evidence="18">
    <location>
        <begin position="35"/>
        <end position="130"/>
    </location>
</feature>
<dbReference type="PANTHER" id="PTHR32552:SF68">
    <property type="entry name" value="FERRICHROME OUTER MEMBRANE TRANSPORTER_PHAGE RECEPTOR"/>
    <property type="match status" value="1"/>
</dbReference>
<keyword evidence="6 13" id="KW-0812">Transmembrane</keyword>
<dbReference type="InterPro" id="IPR036942">
    <property type="entry name" value="Beta-barrel_TonB_sf"/>
</dbReference>
<keyword evidence="19" id="KW-0675">Receptor</keyword>
<feature type="signal peptide" evidence="15">
    <location>
        <begin position="1"/>
        <end position="26"/>
    </location>
</feature>
<gene>
    <name evidence="19" type="ordered locus">PCC7424_5758</name>
</gene>
<feature type="domain" description="TonB-dependent receptor-like beta-barrel" evidence="16">
    <location>
        <begin position="353"/>
        <end position="788"/>
    </location>
</feature>
<organism evidence="19 20">
    <name type="scientific">Gloeothece citriformis (strain PCC 7424)</name>
    <name type="common">Cyanothece sp. (strain PCC 7424)</name>
    <dbReference type="NCBI Taxonomy" id="65393"/>
    <lineage>
        <taxon>Bacteria</taxon>
        <taxon>Bacillati</taxon>
        <taxon>Cyanobacteriota</taxon>
        <taxon>Cyanophyceae</taxon>
        <taxon>Oscillatoriophycideae</taxon>
        <taxon>Chroococcales</taxon>
        <taxon>Aphanothecaceae</taxon>
        <taxon>Gloeothece</taxon>
        <taxon>Gloeothece citriformis</taxon>
    </lineage>
</organism>
<keyword evidence="5" id="KW-0410">Iron transport</keyword>
<evidence type="ECO:0000256" key="13">
    <source>
        <dbReference type="PROSITE-ProRule" id="PRU01360"/>
    </source>
</evidence>
<evidence type="ECO:0000259" key="18">
    <source>
        <dbReference type="Pfam" id="PF11741"/>
    </source>
</evidence>
<dbReference type="Pfam" id="PF11741">
    <property type="entry name" value="AMIN"/>
    <property type="match status" value="1"/>
</dbReference>
<evidence type="ECO:0000256" key="11">
    <source>
        <dbReference type="ARBA" id="ARBA00023136"/>
    </source>
</evidence>
<dbReference type="GO" id="GO:0015891">
    <property type="term" value="P:siderophore transport"/>
    <property type="evidence" value="ECO:0007669"/>
    <property type="project" value="InterPro"/>
</dbReference>
<dbReference type="InterPro" id="IPR021731">
    <property type="entry name" value="AMIN_dom"/>
</dbReference>
<dbReference type="GO" id="GO:0038023">
    <property type="term" value="F:signaling receptor activity"/>
    <property type="evidence" value="ECO:0007669"/>
    <property type="project" value="InterPro"/>
</dbReference>
<evidence type="ECO:0000256" key="7">
    <source>
        <dbReference type="ARBA" id="ARBA00022729"/>
    </source>
</evidence>
<dbReference type="eggNOG" id="COG4774">
    <property type="taxonomic scope" value="Bacteria"/>
</dbReference>
<keyword evidence="3 13" id="KW-0813">Transport</keyword>
<evidence type="ECO:0000313" key="20">
    <source>
        <dbReference type="Proteomes" id="UP000002384"/>
    </source>
</evidence>
<evidence type="ECO:0000256" key="9">
    <source>
        <dbReference type="ARBA" id="ARBA00023065"/>
    </source>
</evidence>
<dbReference type="FunFam" id="2.170.130.10:FF:000001">
    <property type="entry name" value="Catecholate siderophore TonB-dependent receptor"/>
    <property type="match status" value="1"/>
</dbReference>
<dbReference type="InterPro" id="IPR039426">
    <property type="entry name" value="TonB-dep_rcpt-like"/>
</dbReference>
<accession>B7KM01</accession>
<evidence type="ECO:0000256" key="5">
    <source>
        <dbReference type="ARBA" id="ARBA00022496"/>
    </source>
</evidence>
<geneLocation type="plasmid" evidence="19 20">
    <name>pP742401</name>
</geneLocation>
<keyword evidence="8" id="KW-0408">Iron</keyword>
<dbReference type="InterPro" id="IPR000531">
    <property type="entry name" value="Beta-barrel_TonB"/>
</dbReference>
<evidence type="ECO:0000256" key="8">
    <source>
        <dbReference type="ARBA" id="ARBA00023004"/>
    </source>
</evidence>
<dbReference type="GO" id="GO:0015344">
    <property type="term" value="F:siderophore uptake transmembrane transporter activity"/>
    <property type="evidence" value="ECO:0007669"/>
    <property type="project" value="TreeGrafter"/>
</dbReference>
<comment type="subcellular location">
    <subcellularLocation>
        <location evidence="1 13">Cell outer membrane</location>
        <topology evidence="1 13">Multi-pass membrane protein</topology>
    </subcellularLocation>
</comment>
<dbReference type="OrthoDB" id="427542at2"/>
<evidence type="ECO:0000256" key="3">
    <source>
        <dbReference type="ARBA" id="ARBA00022448"/>
    </source>
</evidence>
<dbReference type="GO" id="GO:0009279">
    <property type="term" value="C:cell outer membrane"/>
    <property type="evidence" value="ECO:0007669"/>
    <property type="project" value="UniProtKB-SubCell"/>
</dbReference>
<protein>
    <submittedName>
        <fullName evidence="19">TonB-dependent siderophore receptor</fullName>
    </submittedName>
</protein>
<evidence type="ECO:0000256" key="1">
    <source>
        <dbReference type="ARBA" id="ARBA00004571"/>
    </source>
</evidence>
<dbReference type="AlphaFoldDB" id="B7KM01"/>
<dbReference type="PANTHER" id="PTHR32552">
    <property type="entry name" value="FERRICHROME IRON RECEPTOR-RELATED"/>
    <property type="match status" value="1"/>
</dbReference>
<keyword evidence="9" id="KW-0406">Ion transport</keyword>
<dbReference type="Gene3D" id="2.40.170.20">
    <property type="entry name" value="TonB-dependent receptor, beta-barrel domain"/>
    <property type="match status" value="1"/>
</dbReference>
<evidence type="ECO:0000313" key="19">
    <source>
        <dbReference type="EMBL" id="ACK73823.1"/>
    </source>
</evidence>
<keyword evidence="20" id="KW-1185">Reference proteome</keyword>
<proteinExistence type="inferred from homology"/>
<dbReference type="InterPro" id="IPR012910">
    <property type="entry name" value="Plug_dom"/>
</dbReference>
<feature type="chain" id="PRO_5002856545" evidence="15">
    <location>
        <begin position="27"/>
        <end position="815"/>
    </location>
</feature>
<dbReference type="EMBL" id="CP001292">
    <property type="protein sequence ID" value="ACK73823.1"/>
    <property type="molecule type" value="Genomic_DNA"/>
</dbReference>
<evidence type="ECO:0000256" key="14">
    <source>
        <dbReference type="RuleBase" id="RU003357"/>
    </source>
</evidence>
<name>B7KM01_GLOC7</name>
<dbReference type="Pfam" id="PF00593">
    <property type="entry name" value="TonB_dep_Rec_b-barrel"/>
    <property type="match status" value="1"/>
</dbReference>
<evidence type="ECO:0000256" key="15">
    <source>
        <dbReference type="SAM" id="SignalP"/>
    </source>
</evidence>
<dbReference type="FunFam" id="2.40.170.20:FF:000005">
    <property type="entry name" value="TonB-dependent siderophore receptor"/>
    <property type="match status" value="1"/>
</dbReference>
<comment type="similarity">
    <text evidence="2 13 14">Belongs to the TonB-dependent receptor family.</text>
</comment>
<dbReference type="KEGG" id="cyc:PCC7424_5758"/>
<dbReference type="Gene3D" id="2.170.130.10">
    <property type="entry name" value="TonB-dependent receptor, plug domain"/>
    <property type="match status" value="1"/>
</dbReference>
<keyword evidence="4 13" id="KW-1134">Transmembrane beta strand</keyword>
<feature type="domain" description="TonB-dependent receptor plug" evidence="17">
    <location>
        <begin position="176"/>
        <end position="276"/>
    </location>
</feature>
<keyword evidence="19" id="KW-0614">Plasmid</keyword>
<reference evidence="20" key="1">
    <citation type="journal article" date="2011" name="MBio">
        <title>Novel metabolic attributes of the genus Cyanothece, comprising a group of unicellular nitrogen-fixing Cyanobacteria.</title>
        <authorList>
            <person name="Bandyopadhyay A."/>
            <person name="Elvitigala T."/>
            <person name="Welsh E."/>
            <person name="Stockel J."/>
            <person name="Liberton M."/>
            <person name="Min H."/>
            <person name="Sherman L.A."/>
            <person name="Pakrasi H.B."/>
        </authorList>
    </citation>
    <scope>NUCLEOTIDE SEQUENCE [LARGE SCALE GENOMIC DNA]</scope>
    <source>
        <strain evidence="20">PCC 7424</strain>
        <plasmid evidence="20">pP742401</plasmid>
    </source>
</reference>
<dbReference type="Pfam" id="PF07715">
    <property type="entry name" value="Plug"/>
    <property type="match status" value="1"/>
</dbReference>
<dbReference type="NCBIfam" id="TIGR01783">
    <property type="entry name" value="TonB-siderophor"/>
    <property type="match status" value="1"/>
</dbReference>
<dbReference type="RefSeq" id="WP_012599724.1">
    <property type="nucleotide sequence ID" value="NC_011738.1"/>
</dbReference>
<keyword evidence="7 15" id="KW-0732">Signal</keyword>
<evidence type="ECO:0000259" key="17">
    <source>
        <dbReference type="Pfam" id="PF07715"/>
    </source>
</evidence>
<dbReference type="PROSITE" id="PS52016">
    <property type="entry name" value="TONB_DEPENDENT_REC_3"/>
    <property type="match status" value="1"/>
</dbReference>
<dbReference type="HOGENOM" id="CLU_008287_9_4_3"/>
<keyword evidence="12 13" id="KW-0998">Cell outer membrane</keyword>
<keyword evidence="11 13" id="KW-0472">Membrane</keyword>
<evidence type="ECO:0000256" key="12">
    <source>
        <dbReference type="ARBA" id="ARBA00023237"/>
    </source>
</evidence>
<evidence type="ECO:0000259" key="16">
    <source>
        <dbReference type="Pfam" id="PF00593"/>
    </source>
</evidence>
<evidence type="ECO:0000256" key="6">
    <source>
        <dbReference type="ARBA" id="ARBA00022692"/>
    </source>
</evidence>
<keyword evidence="10 14" id="KW-0798">TonB box</keyword>
<dbReference type="InterPro" id="IPR037066">
    <property type="entry name" value="Plug_dom_sf"/>
</dbReference>
<dbReference type="InterPro" id="IPR010105">
    <property type="entry name" value="TonB_sidphr_rcpt"/>
</dbReference>